<evidence type="ECO:0000313" key="1">
    <source>
        <dbReference type="EMBL" id="ARN85424.1"/>
    </source>
</evidence>
<protein>
    <submittedName>
        <fullName evidence="1">Uncharacterized protein</fullName>
    </submittedName>
</protein>
<dbReference type="EMBL" id="CP008743">
    <property type="protein sequence ID" value="ARN85424.1"/>
    <property type="molecule type" value="Genomic_DNA"/>
</dbReference>
<accession>A0A1W6N6E6</accession>
<sequence>MSPSLHASLSESSHDELEELRSALTDIDLSKFTLHDGNETPPSPPLNHGCMHRELSQRTIEALDTVQTAAGMYPGLIKAGQELVLAGQASGQQSDYRKAESQFRLALRIIIEELSGNETLEEKKRKVTFSVISTEMQKGEITELPLFHIFKGLIEATEKQGNQKVIARLISTTFNGEPFRSLLSATCQRKLILALEQFVASRDVIHLDFLQEMRDLKKQELAHIYPTTSILQHAIVNQKKG</sequence>
<proteinExistence type="predicted"/>
<gene>
    <name evidence="1" type="ORF">GQ61_09150</name>
</gene>
<organism evidence="1 2">
    <name type="scientific">Candidatus Nucleicultrix amoebiphila FS5</name>
    <dbReference type="NCBI Taxonomy" id="1414854"/>
    <lineage>
        <taxon>Bacteria</taxon>
        <taxon>Pseudomonadati</taxon>
        <taxon>Pseudomonadota</taxon>
        <taxon>Alphaproteobacteria</taxon>
        <taxon>Holosporales</taxon>
        <taxon>Candidatus Nucleicultricaceae</taxon>
        <taxon>Candidatus Nucleicultrix</taxon>
    </lineage>
</organism>
<dbReference type="KEGG" id="naf:GQ61_09150"/>
<dbReference type="AlphaFoldDB" id="A0A1W6N6E6"/>
<name>A0A1W6N6E6_9PROT</name>
<dbReference type="Proteomes" id="UP000237351">
    <property type="component" value="Chromosome"/>
</dbReference>
<keyword evidence="2" id="KW-1185">Reference proteome</keyword>
<evidence type="ECO:0000313" key="2">
    <source>
        <dbReference type="Proteomes" id="UP000237351"/>
    </source>
</evidence>
<reference evidence="1 2" key="1">
    <citation type="submission" date="2014-06" db="EMBL/GenBank/DDBJ databases">
        <title>The genome of the endonuclear symbiont Nucleicultrix amoebiphila.</title>
        <authorList>
            <person name="Schulz F."/>
            <person name="Horn M."/>
        </authorList>
    </citation>
    <scope>NUCLEOTIDE SEQUENCE [LARGE SCALE GENOMIC DNA]</scope>
    <source>
        <strain evidence="1 2">FS5</strain>
    </source>
</reference>